<dbReference type="AlphaFoldDB" id="A0A4R2KYV9"/>
<dbReference type="Proteomes" id="UP000294980">
    <property type="component" value="Unassembled WGS sequence"/>
</dbReference>
<keyword evidence="2" id="KW-1185">Reference proteome</keyword>
<protein>
    <submittedName>
        <fullName evidence="1">Uncharacterized protein</fullName>
    </submittedName>
</protein>
<name>A0A4R2KYV9_9GAMM</name>
<gene>
    <name evidence="1" type="ORF">EV688_10473</name>
</gene>
<proteinExistence type="predicted"/>
<evidence type="ECO:0000313" key="1">
    <source>
        <dbReference type="EMBL" id="TCO76619.1"/>
    </source>
</evidence>
<comment type="caution">
    <text evidence="1">The sequence shown here is derived from an EMBL/GenBank/DDBJ whole genome shotgun (WGS) entry which is preliminary data.</text>
</comment>
<accession>A0A4R2KYV9</accession>
<evidence type="ECO:0000313" key="2">
    <source>
        <dbReference type="Proteomes" id="UP000294980"/>
    </source>
</evidence>
<dbReference type="EMBL" id="SLWX01000004">
    <property type="protein sequence ID" value="TCO76619.1"/>
    <property type="molecule type" value="Genomic_DNA"/>
</dbReference>
<organism evidence="1 2">
    <name type="scientific">Chromatocurvus halotolerans</name>
    <dbReference type="NCBI Taxonomy" id="1132028"/>
    <lineage>
        <taxon>Bacteria</taxon>
        <taxon>Pseudomonadati</taxon>
        <taxon>Pseudomonadota</taxon>
        <taxon>Gammaproteobacteria</taxon>
        <taxon>Cellvibrionales</taxon>
        <taxon>Halieaceae</taxon>
        <taxon>Chromatocurvus</taxon>
    </lineage>
</organism>
<reference evidence="1 2" key="1">
    <citation type="submission" date="2019-03" db="EMBL/GenBank/DDBJ databases">
        <title>Genomic Encyclopedia of Type Strains, Phase IV (KMG-IV): sequencing the most valuable type-strain genomes for metagenomic binning, comparative biology and taxonomic classification.</title>
        <authorList>
            <person name="Goeker M."/>
        </authorList>
    </citation>
    <scope>NUCLEOTIDE SEQUENCE [LARGE SCALE GENOMIC DNA]</scope>
    <source>
        <strain evidence="1 2">DSM 23344</strain>
    </source>
</reference>
<dbReference type="RefSeq" id="WP_276309844.1">
    <property type="nucleotide sequence ID" value="NZ_QQSW01000002.1"/>
</dbReference>
<sequence>MMIKPGSHDTAIESAMAENTILENMTLENTEERTLIHKNAP</sequence>